<dbReference type="RefSeq" id="WP_099383991.1">
    <property type="nucleotide sequence ID" value="NZ_PEBD01000010.1"/>
</dbReference>
<evidence type="ECO:0000256" key="6">
    <source>
        <dbReference type="SAM" id="Phobius"/>
    </source>
</evidence>
<keyword evidence="3 6" id="KW-1133">Transmembrane helix</keyword>
<evidence type="ECO:0000256" key="5">
    <source>
        <dbReference type="SAM" id="MobiDB-lite"/>
    </source>
</evidence>
<keyword evidence="4 6" id="KW-0472">Membrane</keyword>
<comment type="caution">
    <text evidence="8">The sequence shown here is derived from an EMBL/GenBank/DDBJ whole genome shotgun (WGS) entry which is preliminary data.</text>
</comment>
<evidence type="ECO:0000256" key="1">
    <source>
        <dbReference type="ARBA" id="ARBA00004141"/>
    </source>
</evidence>
<evidence type="ECO:0000259" key="7">
    <source>
        <dbReference type="Pfam" id="PF05154"/>
    </source>
</evidence>
<keyword evidence="2 6" id="KW-0812">Transmembrane</keyword>
<feature type="region of interest" description="Disordered" evidence="5">
    <location>
        <begin position="1"/>
        <end position="36"/>
    </location>
</feature>
<gene>
    <name evidence="8" type="ORF">CSW57_18070</name>
</gene>
<evidence type="ECO:0000313" key="8">
    <source>
        <dbReference type="EMBL" id="PHV65646.1"/>
    </source>
</evidence>
<proteinExistence type="predicted"/>
<dbReference type="InterPro" id="IPR007829">
    <property type="entry name" value="TM2"/>
</dbReference>
<comment type="subcellular location">
    <subcellularLocation>
        <location evidence="1">Membrane</location>
        <topology evidence="1">Multi-pass membrane protein</topology>
    </subcellularLocation>
</comment>
<name>A0A2G3PIT1_WILMA</name>
<dbReference type="AlphaFoldDB" id="A0A2G3PIT1"/>
<feature type="transmembrane region" description="Helical" evidence="6">
    <location>
        <begin position="127"/>
        <end position="150"/>
    </location>
</feature>
<feature type="domain" description="TM2" evidence="7">
    <location>
        <begin position="79"/>
        <end position="128"/>
    </location>
</feature>
<feature type="compositionally biased region" description="Polar residues" evidence="5">
    <location>
        <begin position="22"/>
        <end position="32"/>
    </location>
</feature>
<evidence type="ECO:0000256" key="4">
    <source>
        <dbReference type="ARBA" id="ARBA00023136"/>
    </source>
</evidence>
<organism evidence="8 9">
    <name type="scientific">Williamsia marianensis</name>
    <dbReference type="NCBI Taxonomy" id="85044"/>
    <lineage>
        <taxon>Bacteria</taxon>
        <taxon>Bacillati</taxon>
        <taxon>Actinomycetota</taxon>
        <taxon>Actinomycetes</taxon>
        <taxon>Mycobacteriales</taxon>
        <taxon>Nocardiaceae</taxon>
        <taxon>Williamsia</taxon>
    </lineage>
</organism>
<accession>A0A2G3PIT1</accession>
<sequence>MNYPMPYDDSGVPDPYDPTRAANPSQPWDQTHYQQQPFPAPQFAPQPFYNQPYGPGYGLGGDPGAPFGRDPFTGEPLSDKSKATAGLLQLFLGGFGAGRFYLGSNGIAVTQLITLFVGWLLTLVLVGWLVLFGLGIWVIIDAIMMFTGAVRDPRGFKLRP</sequence>
<evidence type="ECO:0000256" key="2">
    <source>
        <dbReference type="ARBA" id="ARBA00022692"/>
    </source>
</evidence>
<dbReference type="Proteomes" id="UP000225108">
    <property type="component" value="Unassembled WGS sequence"/>
</dbReference>
<protein>
    <recommendedName>
        <fullName evidence="7">TM2 domain-containing protein</fullName>
    </recommendedName>
</protein>
<dbReference type="EMBL" id="PEBD01000010">
    <property type="protein sequence ID" value="PHV65646.1"/>
    <property type="molecule type" value="Genomic_DNA"/>
</dbReference>
<dbReference type="GO" id="GO:0016020">
    <property type="term" value="C:membrane"/>
    <property type="evidence" value="ECO:0007669"/>
    <property type="project" value="UniProtKB-SubCell"/>
</dbReference>
<evidence type="ECO:0000313" key="9">
    <source>
        <dbReference type="Proteomes" id="UP000225108"/>
    </source>
</evidence>
<evidence type="ECO:0000256" key="3">
    <source>
        <dbReference type="ARBA" id="ARBA00022989"/>
    </source>
</evidence>
<dbReference type="Pfam" id="PF05154">
    <property type="entry name" value="TM2"/>
    <property type="match status" value="1"/>
</dbReference>
<reference evidence="8 9" key="1">
    <citation type="submission" date="2017-10" db="EMBL/GenBank/DDBJ databases">
        <title>The draft genome sequence of Williamsia sp. BULT 1.1 isolated from the semi-arid grassland soils from South Africa.</title>
        <authorList>
            <person name="Kabwe M.H."/>
            <person name="Govender N."/>
            <person name="Mutseka Lunga P."/>
            <person name="Vikram S."/>
            <person name="Makhalanyane T.P."/>
        </authorList>
    </citation>
    <scope>NUCLEOTIDE SEQUENCE [LARGE SCALE GENOMIC DNA]</scope>
    <source>
        <strain evidence="8 9">BULT 1.1</strain>
    </source>
</reference>